<name>A0AAV4IQS9_9GAST</name>
<organism evidence="1 2">
    <name type="scientific">Elysia marginata</name>
    <dbReference type="NCBI Taxonomy" id="1093978"/>
    <lineage>
        <taxon>Eukaryota</taxon>
        <taxon>Metazoa</taxon>
        <taxon>Spiralia</taxon>
        <taxon>Lophotrochozoa</taxon>
        <taxon>Mollusca</taxon>
        <taxon>Gastropoda</taxon>
        <taxon>Heterobranchia</taxon>
        <taxon>Euthyneura</taxon>
        <taxon>Panpulmonata</taxon>
        <taxon>Sacoglossa</taxon>
        <taxon>Placobranchoidea</taxon>
        <taxon>Plakobranchidae</taxon>
        <taxon>Elysia</taxon>
    </lineage>
</organism>
<dbReference type="Gene3D" id="3.10.10.10">
    <property type="entry name" value="HIV Type 1 Reverse Transcriptase, subunit A, domain 1"/>
    <property type="match status" value="1"/>
</dbReference>
<proteinExistence type="predicted"/>
<evidence type="ECO:0000313" key="2">
    <source>
        <dbReference type="Proteomes" id="UP000762676"/>
    </source>
</evidence>
<accession>A0AAV4IQS9</accession>
<comment type="caution">
    <text evidence="1">The sequence shown here is derived from an EMBL/GenBank/DDBJ whole genome shotgun (WGS) entry which is preliminary data.</text>
</comment>
<sequence length="91" mass="10292">MEDLGIIRKSSSPYSSPVVVVKKKDGSNRVCIDYKRLNKITTFDPQPMTPPADIFQEMIKMTREHDVWRGMIATPCSTALDDDDDDDDSLV</sequence>
<gene>
    <name evidence="1" type="ORF">ElyMa_006676300</name>
</gene>
<keyword evidence="2" id="KW-1185">Reference proteome</keyword>
<dbReference type="InterPro" id="IPR053134">
    <property type="entry name" value="RNA-dir_DNA_polymerase"/>
</dbReference>
<dbReference type="EMBL" id="BMAT01013379">
    <property type="protein sequence ID" value="GFS11602.1"/>
    <property type="molecule type" value="Genomic_DNA"/>
</dbReference>
<protein>
    <submittedName>
        <fullName evidence="1">Transposon Ty3-G Gag-Pol polyprotein</fullName>
    </submittedName>
</protein>
<dbReference type="InterPro" id="IPR043502">
    <property type="entry name" value="DNA/RNA_pol_sf"/>
</dbReference>
<dbReference type="Proteomes" id="UP000762676">
    <property type="component" value="Unassembled WGS sequence"/>
</dbReference>
<dbReference type="AlphaFoldDB" id="A0AAV4IQS9"/>
<dbReference type="PANTHER" id="PTHR24559:SF444">
    <property type="entry name" value="REVERSE TRANSCRIPTASE DOMAIN-CONTAINING PROTEIN"/>
    <property type="match status" value="1"/>
</dbReference>
<evidence type="ECO:0000313" key="1">
    <source>
        <dbReference type="EMBL" id="GFS11602.1"/>
    </source>
</evidence>
<reference evidence="1 2" key="1">
    <citation type="journal article" date="2021" name="Elife">
        <title>Chloroplast acquisition without the gene transfer in kleptoplastic sea slugs, Plakobranchus ocellatus.</title>
        <authorList>
            <person name="Maeda T."/>
            <person name="Takahashi S."/>
            <person name="Yoshida T."/>
            <person name="Shimamura S."/>
            <person name="Takaki Y."/>
            <person name="Nagai Y."/>
            <person name="Toyoda A."/>
            <person name="Suzuki Y."/>
            <person name="Arimoto A."/>
            <person name="Ishii H."/>
            <person name="Satoh N."/>
            <person name="Nishiyama T."/>
            <person name="Hasebe M."/>
            <person name="Maruyama T."/>
            <person name="Minagawa J."/>
            <person name="Obokata J."/>
            <person name="Shigenobu S."/>
        </authorList>
    </citation>
    <scope>NUCLEOTIDE SEQUENCE [LARGE SCALE GENOMIC DNA]</scope>
</reference>
<dbReference type="PANTHER" id="PTHR24559">
    <property type="entry name" value="TRANSPOSON TY3-I GAG-POL POLYPROTEIN"/>
    <property type="match status" value="1"/>
</dbReference>
<dbReference type="SUPFAM" id="SSF56672">
    <property type="entry name" value="DNA/RNA polymerases"/>
    <property type="match status" value="1"/>
</dbReference>